<sequence>MNVSIIVKFDVEVWNDVYVLRKLYFLDEIICSGFTVVSSFGDIDFIDDIIVFFMGYWQAMLETNQIIIGFGNFSIDLYKYSPFARCVDKIITNRMILSNCFLNILCFCEICVELDAVCVELLDVYVELNAFQSNSCVCVELVCFYVELTLFVWNSLVFMWNLMHFSRTHAFV</sequence>
<dbReference type="Proteomes" id="UP000248646">
    <property type="component" value="Unassembled WGS sequence"/>
</dbReference>
<accession>A0A2W7MT12</accession>
<reference evidence="2 3" key="1">
    <citation type="submission" date="2018-06" db="EMBL/GenBank/DDBJ databases">
        <title>Genomic Encyclopedia of Type Strains, Phase IV (KMG-IV): sequencing the most valuable type-strain genomes for metagenomic binning, comparative biology and taxonomic classification.</title>
        <authorList>
            <person name="Goeker M."/>
        </authorList>
    </citation>
    <scope>NUCLEOTIDE SEQUENCE [LARGE SCALE GENOMIC DNA]</scope>
    <source>
        <strain evidence="2 3">DSM 5</strain>
    </source>
</reference>
<feature type="transmembrane region" description="Helical" evidence="1">
    <location>
        <begin position="144"/>
        <end position="163"/>
    </location>
</feature>
<gene>
    <name evidence="2" type="ORF">C7437_1011468</name>
</gene>
<name>A0A2W7MT12_9BACI</name>
<keyword evidence="1" id="KW-0812">Transmembrane</keyword>
<keyword evidence="1" id="KW-1133">Transmembrane helix</keyword>
<evidence type="ECO:0000313" key="3">
    <source>
        <dbReference type="Proteomes" id="UP000248646"/>
    </source>
</evidence>
<organism evidence="2 3">
    <name type="scientific">Psychrobacillus insolitus</name>
    <dbReference type="NCBI Taxonomy" id="1461"/>
    <lineage>
        <taxon>Bacteria</taxon>
        <taxon>Bacillati</taxon>
        <taxon>Bacillota</taxon>
        <taxon>Bacilli</taxon>
        <taxon>Bacillales</taxon>
        <taxon>Bacillaceae</taxon>
        <taxon>Psychrobacillus</taxon>
    </lineage>
</organism>
<comment type="caution">
    <text evidence="2">The sequence shown here is derived from an EMBL/GenBank/DDBJ whole genome shotgun (WGS) entry which is preliminary data.</text>
</comment>
<evidence type="ECO:0000256" key="1">
    <source>
        <dbReference type="SAM" id="Phobius"/>
    </source>
</evidence>
<keyword evidence="1" id="KW-0472">Membrane</keyword>
<dbReference type="AlphaFoldDB" id="A0A2W7MT12"/>
<protein>
    <submittedName>
        <fullName evidence="2">Uncharacterized protein</fullName>
    </submittedName>
</protein>
<proteinExistence type="predicted"/>
<keyword evidence="3" id="KW-1185">Reference proteome</keyword>
<evidence type="ECO:0000313" key="2">
    <source>
        <dbReference type="EMBL" id="PZX08344.1"/>
    </source>
</evidence>
<dbReference type="EMBL" id="QKZI01000001">
    <property type="protein sequence ID" value="PZX08344.1"/>
    <property type="molecule type" value="Genomic_DNA"/>
</dbReference>